<sequence length="150" mass="16738">MNNNIRKAVPKDLNRCTEIRGLTRDNPIDRATLIAIGVTEEAWAIKLEKGEYIGVVAEEKGEIVGYCFGDTQTGEILVLALLPKYEGAGLGRHLLSKVMEELFSAGLSELWLAASSDPQIRAYGFYRHLGWQPSNTYDDNGDEILTYFKI</sequence>
<dbReference type="SUPFAM" id="SSF55729">
    <property type="entry name" value="Acyl-CoA N-acyltransferases (Nat)"/>
    <property type="match status" value="1"/>
</dbReference>
<dbReference type="PROSITE" id="PS51186">
    <property type="entry name" value="GNAT"/>
    <property type="match status" value="1"/>
</dbReference>
<evidence type="ECO:0000259" key="3">
    <source>
        <dbReference type="PROSITE" id="PS51186"/>
    </source>
</evidence>
<dbReference type="InterPro" id="IPR050832">
    <property type="entry name" value="Bact_Acetyltransf"/>
</dbReference>
<organism evidence="4 5">
    <name type="scientific">Rhodohalobacter mucosus</name>
    <dbReference type="NCBI Taxonomy" id="2079485"/>
    <lineage>
        <taxon>Bacteria</taxon>
        <taxon>Pseudomonadati</taxon>
        <taxon>Balneolota</taxon>
        <taxon>Balneolia</taxon>
        <taxon>Balneolales</taxon>
        <taxon>Balneolaceae</taxon>
        <taxon>Rhodohalobacter</taxon>
    </lineage>
</organism>
<evidence type="ECO:0000256" key="2">
    <source>
        <dbReference type="ARBA" id="ARBA00023315"/>
    </source>
</evidence>
<dbReference type="OrthoDB" id="7356080at2"/>
<dbReference type="Proteomes" id="UP000245533">
    <property type="component" value="Unassembled WGS sequence"/>
</dbReference>
<dbReference type="Pfam" id="PF00583">
    <property type="entry name" value="Acetyltransf_1"/>
    <property type="match status" value="1"/>
</dbReference>
<gene>
    <name evidence="4" type="ORF">DDZ15_06780</name>
</gene>
<evidence type="ECO:0000313" key="4">
    <source>
        <dbReference type="EMBL" id="PWN07161.1"/>
    </source>
</evidence>
<accession>A0A316TU43</accession>
<keyword evidence="5" id="KW-1185">Reference proteome</keyword>
<protein>
    <submittedName>
        <fullName evidence="4">GNAT family N-acetyltransferase</fullName>
    </submittedName>
</protein>
<dbReference type="InterPro" id="IPR016181">
    <property type="entry name" value="Acyl_CoA_acyltransferase"/>
</dbReference>
<evidence type="ECO:0000256" key="1">
    <source>
        <dbReference type="ARBA" id="ARBA00022679"/>
    </source>
</evidence>
<proteinExistence type="predicted"/>
<dbReference type="CDD" id="cd04301">
    <property type="entry name" value="NAT_SF"/>
    <property type="match status" value="1"/>
</dbReference>
<dbReference type="PANTHER" id="PTHR43877">
    <property type="entry name" value="AMINOALKYLPHOSPHONATE N-ACETYLTRANSFERASE-RELATED-RELATED"/>
    <property type="match status" value="1"/>
</dbReference>
<name>A0A316TU43_9BACT</name>
<keyword evidence="1 4" id="KW-0808">Transferase</keyword>
<dbReference type="EMBL" id="QGGB01000005">
    <property type="protein sequence ID" value="PWN07161.1"/>
    <property type="molecule type" value="Genomic_DNA"/>
</dbReference>
<dbReference type="GO" id="GO:0016747">
    <property type="term" value="F:acyltransferase activity, transferring groups other than amino-acyl groups"/>
    <property type="evidence" value="ECO:0007669"/>
    <property type="project" value="InterPro"/>
</dbReference>
<comment type="caution">
    <text evidence="4">The sequence shown here is derived from an EMBL/GenBank/DDBJ whole genome shotgun (WGS) entry which is preliminary data.</text>
</comment>
<dbReference type="Gene3D" id="3.40.630.30">
    <property type="match status" value="1"/>
</dbReference>
<dbReference type="InterPro" id="IPR000182">
    <property type="entry name" value="GNAT_dom"/>
</dbReference>
<evidence type="ECO:0000313" key="5">
    <source>
        <dbReference type="Proteomes" id="UP000245533"/>
    </source>
</evidence>
<keyword evidence="2" id="KW-0012">Acyltransferase</keyword>
<reference evidence="4 5" key="1">
    <citation type="submission" date="2018-05" db="EMBL/GenBank/DDBJ databases">
        <title>Rhodohalobacter halophilus gen. nov., sp. nov., a moderately halophilic member of the family Balneolaceae.</title>
        <authorList>
            <person name="Liu Z.-W."/>
        </authorList>
    </citation>
    <scope>NUCLEOTIDE SEQUENCE [LARGE SCALE GENOMIC DNA]</scope>
    <source>
        <strain evidence="4 5">8A47</strain>
    </source>
</reference>
<feature type="domain" description="N-acetyltransferase" evidence="3">
    <location>
        <begin position="3"/>
        <end position="150"/>
    </location>
</feature>
<dbReference type="AlphaFoldDB" id="A0A316TU43"/>